<reference evidence="2 3" key="1">
    <citation type="journal article" date="2022" name="Nat. Plants">
        <title>Genomes of leafy and leafless Platanthera orchids illuminate the evolution of mycoheterotrophy.</title>
        <authorList>
            <person name="Li M.H."/>
            <person name="Liu K.W."/>
            <person name="Li Z."/>
            <person name="Lu H.C."/>
            <person name="Ye Q.L."/>
            <person name="Zhang D."/>
            <person name="Wang J.Y."/>
            <person name="Li Y.F."/>
            <person name="Zhong Z.M."/>
            <person name="Liu X."/>
            <person name="Yu X."/>
            <person name="Liu D.K."/>
            <person name="Tu X.D."/>
            <person name="Liu B."/>
            <person name="Hao Y."/>
            <person name="Liao X.Y."/>
            <person name="Jiang Y.T."/>
            <person name="Sun W.H."/>
            <person name="Chen J."/>
            <person name="Chen Y.Q."/>
            <person name="Ai Y."/>
            <person name="Zhai J.W."/>
            <person name="Wu S.S."/>
            <person name="Zhou Z."/>
            <person name="Hsiao Y.Y."/>
            <person name="Wu W.L."/>
            <person name="Chen Y.Y."/>
            <person name="Lin Y.F."/>
            <person name="Hsu J.L."/>
            <person name="Li C.Y."/>
            <person name="Wang Z.W."/>
            <person name="Zhao X."/>
            <person name="Zhong W.Y."/>
            <person name="Ma X.K."/>
            <person name="Ma L."/>
            <person name="Huang J."/>
            <person name="Chen G.Z."/>
            <person name="Huang M.Z."/>
            <person name="Huang L."/>
            <person name="Peng D.H."/>
            <person name="Luo Y.B."/>
            <person name="Zou S.Q."/>
            <person name="Chen S.P."/>
            <person name="Lan S."/>
            <person name="Tsai W.C."/>
            <person name="Van de Peer Y."/>
            <person name="Liu Z.J."/>
        </authorList>
    </citation>
    <scope>NUCLEOTIDE SEQUENCE [LARGE SCALE GENOMIC DNA]</scope>
    <source>
        <strain evidence="2">Lor287</strain>
    </source>
</reference>
<gene>
    <name evidence="2" type="ORF">KSP39_PZI022517</name>
</gene>
<feature type="region of interest" description="Disordered" evidence="1">
    <location>
        <begin position="15"/>
        <end position="56"/>
    </location>
</feature>
<name>A0AAP0AWD1_9ASPA</name>
<comment type="caution">
    <text evidence="2">The sequence shown here is derived from an EMBL/GenBank/DDBJ whole genome shotgun (WGS) entry which is preliminary data.</text>
</comment>
<dbReference type="EMBL" id="JBBWWQ010000020">
    <property type="protein sequence ID" value="KAK8916999.1"/>
    <property type="molecule type" value="Genomic_DNA"/>
</dbReference>
<sequence length="86" mass="9009">MTASSSAPVPMAVAVDLNGRSGVQRPVTPAGDWRRPPKRDGHGQRGGGRRRGWWGPGEHLLPANTAAGFVALGILGEVTCDLGSYF</sequence>
<evidence type="ECO:0000256" key="1">
    <source>
        <dbReference type="SAM" id="MobiDB-lite"/>
    </source>
</evidence>
<keyword evidence="3" id="KW-1185">Reference proteome</keyword>
<dbReference type="AlphaFoldDB" id="A0AAP0AWD1"/>
<feature type="compositionally biased region" description="Basic and acidic residues" evidence="1">
    <location>
        <begin position="32"/>
        <end position="43"/>
    </location>
</feature>
<evidence type="ECO:0000313" key="2">
    <source>
        <dbReference type="EMBL" id="KAK8916999.1"/>
    </source>
</evidence>
<organism evidence="2 3">
    <name type="scientific">Platanthera zijinensis</name>
    <dbReference type="NCBI Taxonomy" id="2320716"/>
    <lineage>
        <taxon>Eukaryota</taxon>
        <taxon>Viridiplantae</taxon>
        <taxon>Streptophyta</taxon>
        <taxon>Embryophyta</taxon>
        <taxon>Tracheophyta</taxon>
        <taxon>Spermatophyta</taxon>
        <taxon>Magnoliopsida</taxon>
        <taxon>Liliopsida</taxon>
        <taxon>Asparagales</taxon>
        <taxon>Orchidaceae</taxon>
        <taxon>Orchidoideae</taxon>
        <taxon>Orchideae</taxon>
        <taxon>Orchidinae</taxon>
        <taxon>Platanthera</taxon>
    </lineage>
</organism>
<accession>A0AAP0AWD1</accession>
<dbReference type="Proteomes" id="UP001418222">
    <property type="component" value="Unassembled WGS sequence"/>
</dbReference>
<proteinExistence type="predicted"/>
<protein>
    <submittedName>
        <fullName evidence="2">Uncharacterized protein</fullName>
    </submittedName>
</protein>
<evidence type="ECO:0000313" key="3">
    <source>
        <dbReference type="Proteomes" id="UP001418222"/>
    </source>
</evidence>